<name>A0A060T9W2_BLAAD</name>
<proteinExistence type="inferred from homology"/>
<dbReference type="SUPFAM" id="SSF53187">
    <property type="entry name" value="Zn-dependent exopeptidases"/>
    <property type="match status" value="1"/>
</dbReference>
<dbReference type="InterPro" id="IPR023358">
    <property type="entry name" value="Peptidase_M18_dom2"/>
</dbReference>
<evidence type="ECO:0000313" key="12">
    <source>
        <dbReference type="EMBL" id="CDP37718.1"/>
    </source>
</evidence>
<dbReference type="CDD" id="cd05658">
    <property type="entry name" value="M18_DAP"/>
    <property type="match status" value="1"/>
</dbReference>
<keyword evidence="6 11" id="KW-0645">Protease</keyword>
<comment type="similarity">
    <text evidence="3 11">Belongs to the peptidase M18 family.</text>
</comment>
<dbReference type="GO" id="GO:0006508">
    <property type="term" value="P:proteolysis"/>
    <property type="evidence" value="ECO:0007669"/>
    <property type="project" value="UniProtKB-KW"/>
</dbReference>
<comment type="cofactor">
    <cofactor evidence="2">
        <name>Zn(2+)</name>
        <dbReference type="ChEBI" id="CHEBI:29105"/>
    </cofactor>
</comment>
<evidence type="ECO:0000256" key="7">
    <source>
        <dbReference type="ARBA" id="ARBA00022723"/>
    </source>
</evidence>
<dbReference type="GO" id="GO:0070006">
    <property type="term" value="F:metalloaminopeptidase activity"/>
    <property type="evidence" value="ECO:0007669"/>
    <property type="project" value="TreeGrafter"/>
</dbReference>
<organism evidence="12">
    <name type="scientific">Blastobotrys adeninivorans</name>
    <name type="common">Yeast</name>
    <name type="synonym">Arxula adeninivorans</name>
    <dbReference type="NCBI Taxonomy" id="409370"/>
    <lineage>
        <taxon>Eukaryota</taxon>
        <taxon>Fungi</taxon>
        <taxon>Dikarya</taxon>
        <taxon>Ascomycota</taxon>
        <taxon>Saccharomycotina</taxon>
        <taxon>Dipodascomycetes</taxon>
        <taxon>Dipodascales</taxon>
        <taxon>Trichomonascaceae</taxon>
        <taxon>Blastobotrys</taxon>
    </lineage>
</organism>
<evidence type="ECO:0000256" key="2">
    <source>
        <dbReference type="ARBA" id="ARBA00001947"/>
    </source>
</evidence>
<dbReference type="InterPro" id="IPR001948">
    <property type="entry name" value="Peptidase_M18"/>
</dbReference>
<evidence type="ECO:0000256" key="3">
    <source>
        <dbReference type="ARBA" id="ARBA00008290"/>
    </source>
</evidence>
<dbReference type="PhylomeDB" id="A0A060T9W2"/>
<reference evidence="12" key="2">
    <citation type="submission" date="2014-06" db="EMBL/GenBank/DDBJ databases">
        <title>The complete genome of Blastobotrys (Arxula) adeninivorans LS3 - a yeast of biotechnological interest.</title>
        <authorList>
            <person name="Kunze G."/>
            <person name="Gaillardin C."/>
            <person name="Czernicka M."/>
            <person name="Durrens P."/>
            <person name="Martin T."/>
            <person name="Boer E."/>
            <person name="Gabaldon T."/>
            <person name="Cruz J."/>
            <person name="Talla E."/>
            <person name="Marck C."/>
            <person name="Goffeau A."/>
            <person name="Barbe V."/>
            <person name="Baret P."/>
            <person name="Baronian K."/>
            <person name="Beier S."/>
            <person name="Bleykasten C."/>
            <person name="Bode R."/>
            <person name="Casaregola S."/>
            <person name="Despons L."/>
            <person name="Fairhead C."/>
            <person name="Giersberg M."/>
            <person name="Gierski P."/>
            <person name="Hahnel U."/>
            <person name="Hartmann A."/>
            <person name="Jankowska D."/>
            <person name="Jubin C."/>
            <person name="Jung P."/>
            <person name="Lafontaine I."/>
            <person name="Leh-Louis V."/>
            <person name="Lemaire M."/>
            <person name="Marcet-Houben M."/>
            <person name="Mascher M."/>
            <person name="Morel G."/>
            <person name="Richard G.-F."/>
            <person name="Riechen J."/>
            <person name="Sacerdot C."/>
            <person name="Sarkar A."/>
            <person name="Savel G."/>
            <person name="Schacherer J."/>
            <person name="Sherman D."/>
            <person name="Straub M.-L."/>
            <person name="Stein N."/>
            <person name="Thierry A."/>
            <person name="Trautwein-Schult A."/>
            <person name="Westhof E."/>
            <person name="Worch S."/>
            <person name="Dujon B."/>
            <person name="Souciet J.-L."/>
            <person name="Wincker P."/>
            <person name="Scholz U."/>
            <person name="Neuveglise N."/>
        </authorList>
    </citation>
    <scope>NUCLEOTIDE SEQUENCE</scope>
    <source>
        <strain evidence="12">LS3</strain>
    </source>
</reference>
<evidence type="ECO:0000256" key="5">
    <source>
        <dbReference type="ARBA" id="ARBA00022438"/>
    </source>
</evidence>
<evidence type="ECO:0000256" key="9">
    <source>
        <dbReference type="ARBA" id="ARBA00022833"/>
    </source>
</evidence>
<evidence type="ECO:0000256" key="10">
    <source>
        <dbReference type="ARBA" id="ARBA00023049"/>
    </source>
</evidence>
<dbReference type="PANTHER" id="PTHR28570:SF3">
    <property type="entry name" value="ASPARTYL AMINOPEPTIDASE"/>
    <property type="match status" value="1"/>
</dbReference>
<dbReference type="PRINTS" id="PR00932">
    <property type="entry name" value="AMINO1PTASE"/>
</dbReference>
<dbReference type="FunFam" id="2.30.250.10:FF:000001">
    <property type="entry name" value="Aspartyl aminopeptidase 1"/>
    <property type="match status" value="1"/>
</dbReference>
<dbReference type="Pfam" id="PF02127">
    <property type="entry name" value="Peptidase_M18"/>
    <property type="match status" value="1"/>
</dbReference>
<keyword evidence="8 11" id="KW-0378">Hydrolase</keyword>
<evidence type="ECO:0000256" key="11">
    <source>
        <dbReference type="RuleBase" id="RU004386"/>
    </source>
</evidence>
<dbReference type="EMBL" id="HG937694">
    <property type="protein sequence ID" value="CDP37718.1"/>
    <property type="molecule type" value="Genomic_DNA"/>
</dbReference>
<dbReference type="GO" id="GO:0008270">
    <property type="term" value="F:zinc ion binding"/>
    <property type="evidence" value="ECO:0007669"/>
    <property type="project" value="InterPro"/>
</dbReference>
<keyword evidence="10 11" id="KW-0482">Metalloprotease</keyword>
<reference evidence="12" key="1">
    <citation type="submission" date="2014-02" db="EMBL/GenBank/DDBJ databases">
        <authorList>
            <person name="Genoscope - CEA"/>
        </authorList>
    </citation>
    <scope>NUCLEOTIDE SEQUENCE</scope>
    <source>
        <strain evidence="12">LS3</strain>
    </source>
</reference>
<dbReference type="Gene3D" id="3.40.630.10">
    <property type="entry name" value="Zn peptidases"/>
    <property type="match status" value="1"/>
</dbReference>
<dbReference type="GO" id="GO:0000324">
    <property type="term" value="C:fungal-type vacuole"/>
    <property type="evidence" value="ECO:0007669"/>
    <property type="project" value="TreeGrafter"/>
</dbReference>
<evidence type="ECO:0000256" key="6">
    <source>
        <dbReference type="ARBA" id="ARBA00022670"/>
    </source>
</evidence>
<dbReference type="Gene3D" id="2.30.250.10">
    <property type="entry name" value="Aminopeptidase i, Domain 2"/>
    <property type="match status" value="1"/>
</dbReference>
<dbReference type="PANTHER" id="PTHR28570">
    <property type="entry name" value="ASPARTYL AMINOPEPTIDASE"/>
    <property type="match status" value="1"/>
</dbReference>
<accession>A0A060T9W2</accession>
<dbReference type="AlphaFoldDB" id="A0A060T9W2"/>
<sequence>MKYANDLVSFINASPSPYHAVSSAKKILLKAGFTELSEKANWNSTVEKGKKYFVTRNGSSIIAFGVGSKWKPGNGIAIVGAHTDSPTLRVKPKSKSVSEGYQQVGVEVYGGGLWSTWFDRDLSVAGRVYVKSGASFTPKVVSIDKPILRIPSLAIHLERELGTKFEFNKEKQLKPIMGLVEQQLNGKDDKQDKTEGDFSALGNIEDRHHNTLLSLLAKEAQCEVQDIQDFELVLYDTQKSVIGGINDEFVFSPRLDNLASSFCAVTGLVEALEAPDALENEESIVMISLFDHEEIGSVSAQGAASNFQEVILSRLAVLGSTSDSQFHSSPYQTFSKSFLISADMAHAVHPNYQAKHEDNHRPSMNKGPTIKINANQRYATNSPGILLVQECANEAKVPLQLFVVRNDSPCGSTIGPIMASNLGIRTLDIGNPQLAMHSVRETCGSHDVEYAVKLFSKFFQSYTKLEAQIEVDN</sequence>
<evidence type="ECO:0000256" key="1">
    <source>
        <dbReference type="ARBA" id="ARBA00001335"/>
    </source>
</evidence>
<comment type="catalytic activity">
    <reaction evidence="1">
        <text>Release of an N-terminal aspartate or glutamate from a peptide, with a preference for aspartate.</text>
        <dbReference type="EC" id="3.4.11.21"/>
    </reaction>
</comment>
<dbReference type="EC" id="3.4.11.21" evidence="4"/>
<gene>
    <name evidence="12" type="ORF">GNLVRS02_ARAD1D17864g</name>
</gene>
<protein>
    <recommendedName>
        <fullName evidence="4">aspartyl aminopeptidase</fullName>
        <ecNumber evidence="4">3.4.11.21</ecNumber>
    </recommendedName>
</protein>
<keyword evidence="7 11" id="KW-0479">Metal-binding</keyword>
<keyword evidence="5 11" id="KW-0031">Aminopeptidase</keyword>
<dbReference type="NCBIfam" id="NF002759">
    <property type="entry name" value="PRK02813.1"/>
    <property type="match status" value="1"/>
</dbReference>
<dbReference type="SUPFAM" id="SSF101821">
    <property type="entry name" value="Aminopeptidase/glucanase lid domain"/>
    <property type="match status" value="1"/>
</dbReference>
<keyword evidence="9 11" id="KW-0862">Zinc</keyword>
<evidence type="ECO:0000256" key="4">
    <source>
        <dbReference type="ARBA" id="ARBA00011965"/>
    </source>
</evidence>
<evidence type="ECO:0000256" key="8">
    <source>
        <dbReference type="ARBA" id="ARBA00022801"/>
    </source>
</evidence>